<dbReference type="AlphaFoldDB" id="A0A022PQT4"/>
<evidence type="ECO:0000256" key="17">
    <source>
        <dbReference type="ARBA" id="ARBA00022989"/>
    </source>
</evidence>
<keyword evidence="16 23" id="KW-0067">ATP-binding</keyword>
<evidence type="ECO:0000256" key="20">
    <source>
        <dbReference type="ARBA" id="ARBA00023180"/>
    </source>
</evidence>
<keyword evidence="12 24" id="KW-0732">Signal</keyword>
<dbReference type="PROSITE" id="PS00108">
    <property type="entry name" value="PROTEIN_KINASE_ST"/>
    <property type="match status" value="1"/>
</dbReference>
<comment type="subcellular location">
    <subcellularLocation>
        <location evidence="1">Cell membrane</location>
        <topology evidence="1">Single-pass membrane protein</topology>
    </subcellularLocation>
    <subcellularLocation>
        <location evidence="2">Membrane</location>
        <topology evidence="2">Single-pass type I membrane protein</topology>
    </subcellularLocation>
</comment>
<keyword evidence="8" id="KW-0597">Phosphoprotein</keyword>
<evidence type="ECO:0000256" key="2">
    <source>
        <dbReference type="ARBA" id="ARBA00004479"/>
    </source>
</evidence>
<dbReference type="GO" id="GO:0005886">
    <property type="term" value="C:plasma membrane"/>
    <property type="evidence" value="ECO:0007669"/>
    <property type="project" value="UniProtKB-SubCell"/>
</dbReference>
<sequence>MAKSIIIVSFFIIYSLALYSPATCFRSNLTDFLSLLALRSIDVDPNGALNSWNQMTSFCTWNGAACGRRYPNRVVAIKLDSQGLIGSLSSHKGNLSFLRVINLGNNMFNGRIPQVIGLLRGLEYIEFSNNSFMGTIMPENITQWKNLVYLNLIDNNLSGPIPSELRFLEKLEALGLSENKISGPIPHYIGNLTSVIRFSLRSCDFNGKIPDFPAFDFSGLHGSIPSTIGLTLPNLSFLSLGRNQFSGRVQISISNASSLESLVLSFNDFPGPMPIFGGLSRFSSLYDAETLVEDDFSFISSLTNCTNLRAFDLSSPFISGQIPESIGNITVNLAAIRISDTQLRGKIPSGIGNLVSLTYLYLVNHHLGSIPSQVGSLSSLVMLDFSNNRLSGLIPNSLATCISLERLYLEATGGFTETSLVGAGSFGYAYKGVLDDEVMVIAVKVLNLVVKGASKSFLAEYNALRGIRNIMKILSVCESIDFQGNDFKALVYEFKTNGSLDKWLYFNGEQEEESDAQLRNLDLIERLDIAIDVAHALEYLHSGSGLIIVHGDLKPSNILLDEDMTACVGDFGLSNIVSSVLPPQLGSRVQSAMSLKKFTGGDVQFVLYSNQIICRLPLISRNVCGEYGMSNVISTEKDVYSYGILVLEMFTNKRPTDDSFMDHVNLHNFVDSTLPDHVMEILDPQVQIGPRQNNNMFEDRMSCILNIGVSCSNEMPRDRISMSDVVSELSLFQKELSIAS</sequence>
<keyword evidence="14 23" id="KW-0547">Nucleotide-binding</keyword>
<evidence type="ECO:0000256" key="19">
    <source>
        <dbReference type="ARBA" id="ARBA00023170"/>
    </source>
</evidence>
<dbReference type="EC" id="2.7.11.1" evidence="5"/>
<evidence type="ECO:0000256" key="8">
    <source>
        <dbReference type="ARBA" id="ARBA00022553"/>
    </source>
</evidence>
<evidence type="ECO:0000256" key="21">
    <source>
        <dbReference type="ARBA" id="ARBA00047899"/>
    </source>
</evidence>
<dbReference type="InterPro" id="IPR032675">
    <property type="entry name" value="LRR_dom_sf"/>
</dbReference>
<dbReference type="SUPFAM" id="SSF56112">
    <property type="entry name" value="Protein kinase-like (PK-like)"/>
    <property type="match status" value="1"/>
</dbReference>
<keyword evidence="18" id="KW-0472">Membrane</keyword>
<dbReference type="Gene3D" id="3.30.200.20">
    <property type="entry name" value="Phosphorylase Kinase, domain 1"/>
    <property type="match status" value="1"/>
</dbReference>
<dbReference type="InterPro" id="IPR001611">
    <property type="entry name" value="Leu-rich_rpt"/>
</dbReference>
<dbReference type="Proteomes" id="UP000030748">
    <property type="component" value="Unassembled WGS sequence"/>
</dbReference>
<dbReference type="FunFam" id="1.10.510.10:FF:000358">
    <property type="entry name" value="Putative leucine-rich repeat receptor-like serine/threonine-protein kinase"/>
    <property type="match status" value="1"/>
</dbReference>
<dbReference type="Pfam" id="PF13855">
    <property type="entry name" value="LRR_8"/>
    <property type="match status" value="1"/>
</dbReference>
<evidence type="ECO:0000256" key="6">
    <source>
        <dbReference type="ARBA" id="ARBA00022475"/>
    </source>
</evidence>
<dbReference type="Pfam" id="PF00560">
    <property type="entry name" value="LRR_1"/>
    <property type="match status" value="2"/>
</dbReference>
<keyword evidence="20" id="KW-0325">Glycoprotein</keyword>
<proteinExistence type="inferred from homology"/>
<evidence type="ECO:0000256" key="9">
    <source>
        <dbReference type="ARBA" id="ARBA00022614"/>
    </source>
</evidence>
<comment type="similarity">
    <text evidence="4">Belongs to the RLP family.</text>
</comment>
<accession>A0A022PQT4</accession>
<keyword evidence="9" id="KW-0433">Leucine-rich repeat</keyword>
<dbReference type="Gene3D" id="3.80.10.10">
    <property type="entry name" value="Ribonuclease Inhibitor"/>
    <property type="match status" value="3"/>
</dbReference>
<keyword evidence="13" id="KW-0677">Repeat</keyword>
<reference evidence="26 27" key="1">
    <citation type="journal article" date="2013" name="Proc. Natl. Acad. Sci. U.S.A.">
        <title>Fine-scale variation in meiotic recombination in Mimulus inferred from population shotgun sequencing.</title>
        <authorList>
            <person name="Hellsten U."/>
            <person name="Wright K.M."/>
            <person name="Jenkins J."/>
            <person name="Shu S."/>
            <person name="Yuan Y."/>
            <person name="Wessler S.R."/>
            <person name="Schmutz J."/>
            <person name="Willis J.H."/>
            <person name="Rokhsar D.S."/>
        </authorList>
    </citation>
    <scope>NUCLEOTIDE SEQUENCE [LARGE SCALE GENOMIC DNA]</scope>
    <source>
        <strain evidence="27">cv. DUN x IM62</strain>
    </source>
</reference>
<dbReference type="PROSITE" id="PS00107">
    <property type="entry name" value="PROTEIN_KINASE_ATP"/>
    <property type="match status" value="1"/>
</dbReference>
<dbReference type="PANTHER" id="PTHR27008">
    <property type="entry name" value="OS04G0122200 PROTEIN"/>
    <property type="match status" value="1"/>
</dbReference>
<feature type="signal peptide" evidence="24">
    <location>
        <begin position="1"/>
        <end position="17"/>
    </location>
</feature>
<dbReference type="SUPFAM" id="SSF52058">
    <property type="entry name" value="L domain-like"/>
    <property type="match status" value="2"/>
</dbReference>
<keyword evidence="7" id="KW-0723">Serine/threonine-protein kinase</keyword>
<evidence type="ECO:0000313" key="26">
    <source>
        <dbReference type="EMBL" id="EYU17834.1"/>
    </source>
</evidence>
<evidence type="ECO:0000259" key="25">
    <source>
        <dbReference type="PROSITE" id="PS50011"/>
    </source>
</evidence>
<evidence type="ECO:0000256" key="18">
    <source>
        <dbReference type="ARBA" id="ARBA00023136"/>
    </source>
</evidence>
<evidence type="ECO:0000313" key="27">
    <source>
        <dbReference type="Proteomes" id="UP000030748"/>
    </source>
</evidence>
<name>A0A022PQT4_ERYGU</name>
<evidence type="ECO:0000256" key="4">
    <source>
        <dbReference type="ARBA" id="ARBA00009592"/>
    </source>
</evidence>
<feature type="binding site" evidence="23">
    <location>
        <position position="451"/>
    </location>
    <ligand>
        <name>ATP</name>
        <dbReference type="ChEBI" id="CHEBI:30616"/>
    </ligand>
</feature>
<dbReference type="InterPro" id="IPR011009">
    <property type="entry name" value="Kinase-like_dom_sf"/>
</dbReference>
<dbReference type="InterPro" id="IPR000719">
    <property type="entry name" value="Prot_kinase_dom"/>
</dbReference>
<evidence type="ECO:0000256" key="16">
    <source>
        <dbReference type="ARBA" id="ARBA00022840"/>
    </source>
</evidence>
<dbReference type="Pfam" id="PF00069">
    <property type="entry name" value="Pkinase"/>
    <property type="match status" value="1"/>
</dbReference>
<dbReference type="InterPro" id="IPR008271">
    <property type="entry name" value="Ser/Thr_kinase_AS"/>
</dbReference>
<evidence type="ECO:0000256" key="22">
    <source>
        <dbReference type="ARBA" id="ARBA00048679"/>
    </source>
</evidence>
<feature type="domain" description="Protein kinase" evidence="25">
    <location>
        <begin position="415"/>
        <end position="732"/>
    </location>
</feature>
<comment type="catalytic activity">
    <reaction evidence="21">
        <text>L-threonyl-[protein] + ATP = O-phospho-L-threonyl-[protein] + ADP + H(+)</text>
        <dbReference type="Rhea" id="RHEA:46608"/>
        <dbReference type="Rhea" id="RHEA-COMP:11060"/>
        <dbReference type="Rhea" id="RHEA-COMP:11605"/>
        <dbReference type="ChEBI" id="CHEBI:15378"/>
        <dbReference type="ChEBI" id="CHEBI:30013"/>
        <dbReference type="ChEBI" id="CHEBI:30616"/>
        <dbReference type="ChEBI" id="CHEBI:61977"/>
        <dbReference type="ChEBI" id="CHEBI:456216"/>
        <dbReference type="EC" id="2.7.11.1"/>
    </reaction>
</comment>
<dbReference type="FunFam" id="3.80.10.10:FF:000041">
    <property type="entry name" value="LRR receptor-like serine/threonine-protein kinase ERECTA"/>
    <property type="match status" value="1"/>
</dbReference>
<dbReference type="InterPro" id="IPR017441">
    <property type="entry name" value="Protein_kinase_ATP_BS"/>
</dbReference>
<evidence type="ECO:0000256" key="5">
    <source>
        <dbReference type="ARBA" id="ARBA00012513"/>
    </source>
</evidence>
<dbReference type="Gene3D" id="1.10.510.10">
    <property type="entry name" value="Transferase(Phosphotransferase) domain 1"/>
    <property type="match status" value="1"/>
</dbReference>
<dbReference type="PROSITE" id="PS50011">
    <property type="entry name" value="PROTEIN_KINASE_DOM"/>
    <property type="match status" value="1"/>
</dbReference>
<dbReference type="FunFam" id="3.80.10.10:FF:000275">
    <property type="entry name" value="Leucine-rich repeat receptor-like protein kinase"/>
    <property type="match status" value="1"/>
</dbReference>
<dbReference type="InterPro" id="IPR013210">
    <property type="entry name" value="LRR_N_plant-typ"/>
</dbReference>
<keyword evidence="17" id="KW-1133">Transmembrane helix</keyword>
<evidence type="ECO:0000256" key="11">
    <source>
        <dbReference type="ARBA" id="ARBA00022692"/>
    </source>
</evidence>
<keyword evidence="15" id="KW-0418">Kinase</keyword>
<protein>
    <recommendedName>
        <fullName evidence="5">non-specific serine/threonine protein kinase</fullName>
        <ecNumber evidence="5">2.7.11.1</ecNumber>
    </recommendedName>
</protein>
<evidence type="ECO:0000256" key="12">
    <source>
        <dbReference type="ARBA" id="ARBA00022729"/>
    </source>
</evidence>
<keyword evidence="6" id="KW-1003">Cell membrane</keyword>
<dbReference type="STRING" id="4155.A0A022PQT4"/>
<evidence type="ECO:0000256" key="15">
    <source>
        <dbReference type="ARBA" id="ARBA00022777"/>
    </source>
</evidence>
<evidence type="ECO:0000256" key="24">
    <source>
        <dbReference type="SAM" id="SignalP"/>
    </source>
</evidence>
<keyword evidence="11" id="KW-0812">Transmembrane</keyword>
<evidence type="ECO:0000256" key="7">
    <source>
        <dbReference type="ARBA" id="ARBA00022527"/>
    </source>
</evidence>
<evidence type="ECO:0000256" key="10">
    <source>
        <dbReference type="ARBA" id="ARBA00022679"/>
    </source>
</evidence>
<evidence type="ECO:0000256" key="14">
    <source>
        <dbReference type="ARBA" id="ARBA00022741"/>
    </source>
</evidence>
<dbReference type="Pfam" id="PF08263">
    <property type="entry name" value="LRRNT_2"/>
    <property type="match status" value="1"/>
</dbReference>
<dbReference type="SMART" id="SM00220">
    <property type="entry name" value="S_TKc"/>
    <property type="match status" value="1"/>
</dbReference>
<dbReference type="PANTHER" id="PTHR27008:SF596">
    <property type="entry name" value="OS02G0215500 PROTEIN"/>
    <property type="match status" value="1"/>
</dbReference>
<evidence type="ECO:0000256" key="3">
    <source>
        <dbReference type="ARBA" id="ARBA00008684"/>
    </source>
</evidence>
<evidence type="ECO:0000256" key="23">
    <source>
        <dbReference type="PROSITE-ProRule" id="PRU10141"/>
    </source>
</evidence>
<evidence type="ECO:0000256" key="1">
    <source>
        <dbReference type="ARBA" id="ARBA00004162"/>
    </source>
</evidence>
<keyword evidence="27" id="KW-1185">Reference proteome</keyword>
<dbReference type="GO" id="GO:0005524">
    <property type="term" value="F:ATP binding"/>
    <property type="evidence" value="ECO:0007669"/>
    <property type="project" value="UniProtKB-UniRule"/>
</dbReference>
<keyword evidence="19" id="KW-0675">Receptor</keyword>
<keyword evidence="10" id="KW-0808">Transferase</keyword>
<gene>
    <name evidence="26" type="ORF">MIMGU_mgv11b023032mg</name>
</gene>
<comment type="similarity">
    <text evidence="3">Belongs to the protein kinase superfamily. Ser/Thr protein kinase family.</text>
</comment>
<comment type="catalytic activity">
    <reaction evidence="22">
        <text>L-seryl-[protein] + ATP = O-phospho-L-seryl-[protein] + ADP + H(+)</text>
        <dbReference type="Rhea" id="RHEA:17989"/>
        <dbReference type="Rhea" id="RHEA-COMP:9863"/>
        <dbReference type="Rhea" id="RHEA-COMP:11604"/>
        <dbReference type="ChEBI" id="CHEBI:15378"/>
        <dbReference type="ChEBI" id="CHEBI:29999"/>
        <dbReference type="ChEBI" id="CHEBI:30616"/>
        <dbReference type="ChEBI" id="CHEBI:83421"/>
        <dbReference type="ChEBI" id="CHEBI:456216"/>
        <dbReference type="EC" id="2.7.11.1"/>
    </reaction>
</comment>
<dbReference type="InterPro" id="IPR051809">
    <property type="entry name" value="Plant_receptor-like_S/T_kinase"/>
</dbReference>
<evidence type="ECO:0000256" key="13">
    <source>
        <dbReference type="ARBA" id="ARBA00022737"/>
    </source>
</evidence>
<feature type="chain" id="PRO_5001506225" description="non-specific serine/threonine protein kinase" evidence="24">
    <location>
        <begin position="18"/>
        <end position="740"/>
    </location>
</feature>
<organism evidence="26 27">
    <name type="scientific">Erythranthe guttata</name>
    <name type="common">Yellow monkey flower</name>
    <name type="synonym">Mimulus guttatus</name>
    <dbReference type="NCBI Taxonomy" id="4155"/>
    <lineage>
        <taxon>Eukaryota</taxon>
        <taxon>Viridiplantae</taxon>
        <taxon>Streptophyta</taxon>
        <taxon>Embryophyta</taxon>
        <taxon>Tracheophyta</taxon>
        <taxon>Spermatophyta</taxon>
        <taxon>Magnoliopsida</taxon>
        <taxon>eudicotyledons</taxon>
        <taxon>Gunneridae</taxon>
        <taxon>Pentapetalae</taxon>
        <taxon>asterids</taxon>
        <taxon>lamiids</taxon>
        <taxon>Lamiales</taxon>
        <taxon>Phrymaceae</taxon>
        <taxon>Erythranthe</taxon>
    </lineage>
</organism>
<dbReference type="GO" id="GO:0004674">
    <property type="term" value="F:protein serine/threonine kinase activity"/>
    <property type="evidence" value="ECO:0007669"/>
    <property type="project" value="UniProtKB-KW"/>
</dbReference>
<dbReference type="EMBL" id="KI632359">
    <property type="protein sequence ID" value="EYU17834.1"/>
    <property type="molecule type" value="Genomic_DNA"/>
</dbReference>